<reference evidence="5" key="1">
    <citation type="journal article" date="2023" name="G3 (Bethesda)">
        <title>Whole genome assemblies of Zophobas morio and Tenebrio molitor.</title>
        <authorList>
            <person name="Kaur S."/>
            <person name="Stinson S.A."/>
            <person name="diCenzo G.C."/>
        </authorList>
    </citation>
    <scope>NUCLEOTIDE SEQUENCE</scope>
    <source>
        <strain evidence="5">QUZm001</strain>
    </source>
</reference>
<dbReference type="InterPro" id="IPR002401">
    <property type="entry name" value="Cyt_P450_E_grp-I"/>
</dbReference>
<dbReference type="GO" id="GO:0005737">
    <property type="term" value="C:cytoplasm"/>
    <property type="evidence" value="ECO:0007669"/>
    <property type="project" value="TreeGrafter"/>
</dbReference>
<dbReference type="Pfam" id="PF00067">
    <property type="entry name" value="p450"/>
    <property type="match status" value="1"/>
</dbReference>
<protein>
    <recommendedName>
        <fullName evidence="7">Cytochrome P450</fullName>
    </recommendedName>
</protein>
<dbReference type="InterPro" id="IPR050182">
    <property type="entry name" value="Cytochrome_P450_fam2"/>
</dbReference>
<dbReference type="PRINTS" id="PR00463">
    <property type="entry name" value="EP450I"/>
</dbReference>
<evidence type="ECO:0000256" key="4">
    <source>
        <dbReference type="ARBA" id="ARBA00023033"/>
    </source>
</evidence>
<organism evidence="5 6">
    <name type="scientific">Zophobas morio</name>
    <dbReference type="NCBI Taxonomy" id="2755281"/>
    <lineage>
        <taxon>Eukaryota</taxon>
        <taxon>Metazoa</taxon>
        <taxon>Ecdysozoa</taxon>
        <taxon>Arthropoda</taxon>
        <taxon>Hexapoda</taxon>
        <taxon>Insecta</taxon>
        <taxon>Pterygota</taxon>
        <taxon>Neoptera</taxon>
        <taxon>Endopterygota</taxon>
        <taxon>Coleoptera</taxon>
        <taxon>Polyphaga</taxon>
        <taxon>Cucujiformia</taxon>
        <taxon>Tenebrionidae</taxon>
        <taxon>Zophobas</taxon>
    </lineage>
</organism>
<accession>A0AA38M6K5</accession>
<evidence type="ECO:0008006" key="7">
    <source>
        <dbReference type="Google" id="ProtNLM"/>
    </source>
</evidence>
<dbReference type="PANTHER" id="PTHR24300">
    <property type="entry name" value="CYTOCHROME P450 508A4-RELATED"/>
    <property type="match status" value="1"/>
</dbReference>
<sequence length="100" mass="11242">MGTVCLGILNYDDALIKTLSHSFNQLLSGASTLITTTSIQWNLLYLAQHQEVQNQVRQELNDVLHGKTFHIDDLSKLSYTQATVAEVCRIRTLLPLGFPR</sequence>
<name>A0AA38M6K5_9CUCU</name>
<keyword evidence="6" id="KW-1185">Reference proteome</keyword>
<dbReference type="GO" id="GO:0006805">
    <property type="term" value="P:xenobiotic metabolic process"/>
    <property type="evidence" value="ECO:0007669"/>
    <property type="project" value="TreeGrafter"/>
</dbReference>
<dbReference type="SUPFAM" id="SSF48264">
    <property type="entry name" value="Cytochrome P450"/>
    <property type="match status" value="1"/>
</dbReference>
<comment type="similarity">
    <text evidence="1">Belongs to the cytochrome P450 family.</text>
</comment>
<dbReference type="InterPro" id="IPR036396">
    <property type="entry name" value="Cyt_P450_sf"/>
</dbReference>
<dbReference type="Proteomes" id="UP001168821">
    <property type="component" value="Unassembled WGS sequence"/>
</dbReference>
<dbReference type="GO" id="GO:0006082">
    <property type="term" value="P:organic acid metabolic process"/>
    <property type="evidence" value="ECO:0007669"/>
    <property type="project" value="TreeGrafter"/>
</dbReference>
<evidence type="ECO:0000256" key="1">
    <source>
        <dbReference type="ARBA" id="ARBA00010617"/>
    </source>
</evidence>
<dbReference type="Gene3D" id="1.10.630.10">
    <property type="entry name" value="Cytochrome P450"/>
    <property type="match status" value="1"/>
</dbReference>
<keyword evidence="3" id="KW-0408">Iron</keyword>
<keyword evidence="2" id="KW-0479">Metal-binding</keyword>
<proteinExistence type="inferred from homology"/>
<comment type="caution">
    <text evidence="5">The sequence shown here is derived from an EMBL/GenBank/DDBJ whole genome shotgun (WGS) entry which is preliminary data.</text>
</comment>
<keyword evidence="4" id="KW-0560">Oxidoreductase</keyword>
<dbReference type="InterPro" id="IPR001128">
    <property type="entry name" value="Cyt_P450"/>
</dbReference>
<evidence type="ECO:0000256" key="2">
    <source>
        <dbReference type="ARBA" id="ARBA00022723"/>
    </source>
</evidence>
<evidence type="ECO:0000256" key="3">
    <source>
        <dbReference type="ARBA" id="ARBA00023004"/>
    </source>
</evidence>
<dbReference type="GO" id="GO:0005506">
    <property type="term" value="F:iron ion binding"/>
    <property type="evidence" value="ECO:0007669"/>
    <property type="project" value="InterPro"/>
</dbReference>
<dbReference type="GO" id="GO:0020037">
    <property type="term" value="F:heme binding"/>
    <property type="evidence" value="ECO:0007669"/>
    <property type="project" value="InterPro"/>
</dbReference>
<dbReference type="EMBL" id="JALNTZ010000007">
    <property type="protein sequence ID" value="KAJ3645216.1"/>
    <property type="molecule type" value="Genomic_DNA"/>
</dbReference>
<dbReference type="GO" id="GO:0016712">
    <property type="term" value="F:oxidoreductase activity, acting on paired donors, with incorporation or reduction of molecular oxygen, reduced flavin or flavoprotein as one donor, and incorporation of one atom of oxygen"/>
    <property type="evidence" value="ECO:0007669"/>
    <property type="project" value="TreeGrafter"/>
</dbReference>
<dbReference type="PANTHER" id="PTHR24300:SF403">
    <property type="entry name" value="CYTOCHROME P450 306A1"/>
    <property type="match status" value="1"/>
</dbReference>
<evidence type="ECO:0000313" key="5">
    <source>
        <dbReference type="EMBL" id="KAJ3645216.1"/>
    </source>
</evidence>
<keyword evidence="4" id="KW-0503">Monooxygenase</keyword>
<dbReference type="GO" id="GO:0008395">
    <property type="term" value="F:steroid hydroxylase activity"/>
    <property type="evidence" value="ECO:0007669"/>
    <property type="project" value="TreeGrafter"/>
</dbReference>
<gene>
    <name evidence="5" type="ORF">Zmor_022895</name>
</gene>
<dbReference type="AlphaFoldDB" id="A0AA38M6K5"/>
<evidence type="ECO:0000313" key="6">
    <source>
        <dbReference type="Proteomes" id="UP001168821"/>
    </source>
</evidence>